<keyword evidence="6" id="KW-0560">Oxidoreductase</keyword>
<dbReference type="Pfam" id="PF08240">
    <property type="entry name" value="ADH_N"/>
    <property type="match status" value="1"/>
</dbReference>
<dbReference type="Pfam" id="PF00107">
    <property type="entry name" value="ADH_zinc_N"/>
    <property type="match status" value="1"/>
</dbReference>
<evidence type="ECO:0000256" key="1">
    <source>
        <dbReference type="ARBA" id="ARBA00001947"/>
    </source>
</evidence>
<evidence type="ECO:0000256" key="2">
    <source>
        <dbReference type="ARBA" id="ARBA00008072"/>
    </source>
</evidence>
<dbReference type="SUPFAM" id="SSF50129">
    <property type="entry name" value="GroES-like"/>
    <property type="match status" value="1"/>
</dbReference>
<gene>
    <name evidence="10" type="primary">Mpd2</name>
</gene>
<protein>
    <recommendedName>
        <fullName evidence="3">alcohol dehydrogenase</fullName>
        <ecNumber evidence="3">1.1.1.1</ecNumber>
    </recommendedName>
</protein>
<sequence length="358" mass="37919">MTSTTIPNTQRAAIITQLSAPYTLTDSHPVTRPAELAPGQCLVKLEYSGVCHSDLHIRNGDWATKATIPLVGGHEGIGRIVAVGEYSDSKVKVGDRVGLKWIAKVCGKCEMCWKGYESSCLTSFSSSHGFKLDGTFQEYAVSYCNYVTPIPEGLDGASATPLLCAGLTVYKALKQTNLGVGQWVAISGAGGGLGHLAVQYAVAMGLRVLAIDTGEEKKKLCLSLGAEKWVDFKESTNLIADVQAAADGMGPEAAVIAAGDARPFNQAVMYLRLKGTLVCVGMPAGNALLSFPITLLIAKSLTIVGSSIGNQQDIAEALRIAVLGKVKCQYEVRKLEDINDVLKDLEAGKIAGRIVIKF</sequence>
<dbReference type="EMBL" id="LC102237">
    <property type="protein sequence ID" value="BAV14014.1"/>
    <property type="molecule type" value="Genomic_DNA"/>
</dbReference>
<dbReference type="FunFam" id="3.40.50.720:FF:000039">
    <property type="entry name" value="Alcohol dehydrogenase AdhP"/>
    <property type="match status" value="1"/>
</dbReference>
<dbReference type="PANTHER" id="PTHR42940">
    <property type="entry name" value="ALCOHOL DEHYDROGENASE 1-RELATED"/>
    <property type="match status" value="1"/>
</dbReference>
<evidence type="ECO:0000256" key="6">
    <source>
        <dbReference type="ARBA" id="ARBA00023002"/>
    </source>
</evidence>
<dbReference type="InterPro" id="IPR013154">
    <property type="entry name" value="ADH-like_N"/>
</dbReference>
<dbReference type="InterPro" id="IPR036291">
    <property type="entry name" value="NAD(P)-bd_dom_sf"/>
</dbReference>
<dbReference type="CDD" id="cd08297">
    <property type="entry name" value="CAD3"/>
    <property type="match status" value="1"/>
</dbReference>
<feature type="domain" description="Enoyl reductase (ER)" evidence="9">
    <location>
        <begin position="19"/>
        <end position="356"/>
    </location>
</feature>
<name>A0A173N2F7_PHOMI</name>
<dbReference type="SUPFAM" id="SSF51735">
    <property type="entry name" value="NAD(P)-binding Rossmann-fold domains"/>
    <property type="match status" value="1"/>
</dbReference>
<comment type="similarity">
    <text evidence="2 8">Belongs to the zinc-containing alcohol dehydrogenase family.</text>
</comment>
<accession>A0A173N2F7</accession>
<evidence type="ECO:0000256" key="7">
    <source>
        <dbReference type="ARBA" id="ARBA00023027"/>
    </source>
</evidence>
<proteinExistence type="inferred from homology"/>
<evidence type="ECO:0000313" key="10">
    <source>
        <dbReference type="EMBL" id="BAV14014.1"/>
    </source>
</evidence>
<reference evidence="10" key="1">
    <citation type="submission" date="2015-12" db="EMBL/GenBank/DDBJ databases">
        <title>Transcriptomic analysis of alcohol dehydrogenase and aldehyde dehydrogenase.</title>
        <authorList>
            <person name="Sutthikhampa S."/>
            <person name="Aimi T."/>
        </authorList>
    </citation>
    <scope>NUCLEOTIDE SEQUENCE</scope>
    <source>
        <strain evidence="10">NGW19-6</strain>
    </source>
</reference>
<dbReference type="GO" id="GO:0004022">
    <property type="term" value="F:alcohol dehydrogenase (NAD+) activity"/>
    <property type="evidence" value="ECO:0007669"/>
    <property type="project" value="UniProtKB-EC"/>
</dbReference>
<organism evidence="10">
    <name type="scientific">Pholiota microspora</name>
    <name type="common">White-rot fungus</name>
    <name type="synonym">Pholiota nameko</name>
    <dbReference type="NCBI Taxonomy" id="1538424"/>
    <lineage>
        <taxon>Eukaryota</taxon>
        <taxon>Fungi</taxon>
        <taxon>Dikarya</taxon>
        <taxon>Basidiomycota</taxon>
        <taxon>Agaricomycotina</taxon>
        <taxon>Agaricomycetes</taxon>
        <taxon>Agaricomycetidae</taxon>
        <taxon>Agaricales</taxon>
        <taxon>Agaricineae</taxon>
        <taxon>Strophariaceae</taxon>
        <taxon>Pholiota</taxon>
    </lineage>
</organism>
<dbReference type="Gene3D" id="3.90.180.10">
    <property type="entry name" value="Medium-chain alcohol dehydrogenases, catalytic domain"/>
    <property type="match status" value="1"/>
</dbReference>
<dbReference type="SMART" id="SM00829">
    <property type="entry name" value="PKS_ER"/>
    <property type="match status" value="1"/>
</dbReference>
<dbReference type="PANTHER" id="PTHR42940:SF3">
    <property type="entry name" value="ALCOHOL DEHYDROGENASE 1-RELATED"/>
    <property type="match status" value="1"/>
</dbReference>
<keyword evidence="7" id="KW-0520">NAD</keyword>
<evidence type="ECO:0000259" key="9">
    <source>
        <dbReference type="SMART" id="SM00829"/>
    </source>
</evidence>
<dbReference type="InterPro" id="IPR011032">
    <property type="entry name" value="GroES-like_sf"/>
</dbReference>
<dbReference type="EC" id="1.1.1.1" evidence="3"/>
<dbReference type="Gene3D" id="3.40.50.720">
    <property type="entry name" value="NAD(P)-binding Rossmann-like Domain"/>
    <property type="match status" value="1"/>
</dbReference>
<comment type="cofactor">
    <cofactor evidence="1 8">
        <name>Zn(2+)</name>
        <dbReference type="ChEBI" id="CHEBI:29105"/>
    </cofactor>
</comment>
<evidence type="ECO:0000256" key="4">
    <source>
        <dbReference type="ARBA" id="ARBA00022723"/>
    </source>
</evidence>
<dbReference type="InterPro" id="IPR020843">
    <property type="entry name" value="ER"/>
</dbReference>
<dbReference type="InterPro" id="IPR013149">
    <property type="entry name" value="ADH-like_C"/>
</dbReference>
<evidence type="ECO:0000256" key="3">
    <source>
        <dbReference type="ARBA" id="ARBA00013190"/>
    </source>
</evidence>
<dbReference type="AlphaFoldDB" id="A0A173N2F7"/>
<keyword evidence="4 8" id="KW-0479">Metal-binding</keyword>
<dbReference type="InterPro" id="IPR002328">
    <property type="entry name" value="ADH_Zn_CS"/>
</dbReference>
<evidence type="ECO:0000256" key="5">
    <source>
        <dbReference type="ARBA" id="ARBA00022833"/>
    </source>
</evidence>
<dbReference type="PROSITE" id="PS00059">
    <property type="entry name" value="ADH_ZINC"/>
    <property type="match status" value="1"/>
</dbReference>
<evidence type="ECO:0000256" key="8">
    <source>
        <dbReference type="RuleBase" id="RU361277"/>
    </source>
</evidence>
<dbReference type="GO" id="GO:0005737">
    <property type="term" value="C:cytoplasm"/>
    <property type="evidence" value="ECO:0007669"/>
    <property type="project" value="TreeGrafter"/>
</dbReference>
<dbReference type="GO" id="GO:0008270">
    <property type="term" value="F:zinc ion binding"/>
    <property type="evidence" value="ECO:0007669"/>
    <property type="project" value="InterPro"/>
</dbReference>
<keyword evidence="5 8" id="KW-0862">Zinc</keyword>